<dbReference type="PANTHER" id="PTHR33627">
    <property type="entry name" value="TRANSPOSASE"/>
    <property type="match status" value="1"/>
</dbReference>
<name>Q7NP85_GLOVI</name>
<dbReference type="InterPro" id="IPR039365">
    <property type="entry name" value="IS701-like"/>
</dbReference>
<evidence type="ECO:0000259" key="1">
    <source>
        <dbReference type="Pfam" id="PF13546"/>
    </source>
</evidence>
<dbReference type="KEGG" id="gvi:glr0172"/>
<sequence length="371" mass="42956">MTLSRTATETVALVDCYCRAYEHLFVDVRSFEHFKLLHFGLIAVSPRKTLPAIARVLGTEDAQALHHFVANSPWDARILRQQRLNLVRQTLRQRPFLLCIDETGDRKKGRTTDYAARQYITNLGRVENGIVSVNACGVLDGAVFPLTFKVFKPEHKLKSSDQYKSKSQLAVQIIEELMGQEFCFEMVLADCLYGESRQFIEALEGWGFKYAVMLRGSQGVWMPQGRNIRLTRWRQFNCVFDADEHQPYYIREALFGRRLTPRFCFVTTDPRLLPVETTRLIMTDLEGDLPGIVGHYYRLRARIVQRFKRMKNGLGWADYRLTEYAAIERWWELVLSACWMVSQQSQAFAESLAFWADGSERSVLTEETPEP</sequence>
<feature type="domain" description="Transposase IS701-like DDE" evidence="1">
    <location>
        <begin position="34"/>
        <end position="224"/>
    </location>
</feature>
<dbReference type="AlphaFoldDB" id="Q7NP85"/>
<proteinExistence type="predicted"/>
<reference evidence="2 3" key="1">
    <citation type="journal article" date="2003" name="DNA Res.">
        <title>Complete genome structure of Gloeobacter violaceus PCC 7421, a cyanobacterium that lacks thylakoids.</title>
        <authorList>
            <person name="Nakamura Y."/>
            <person name="Kaneko T."/>
            <person name="Sato S."/>
            <person name="Mimuro M."/>
            <person name="Miyashita H."/>
            <person name="Tsuchiya T."/>
            <person name="Sasamoto S."/>
            <person name="Watanabe A."/>
            <person name="Kawashima K."/>
            <person name="Kishida Y."/>
            <person name="Kiyokawa C."/>
            <person name="Kohara M."/>
            <person name="Matsumoto M."/>
            <person name="Matsuno A."/>
            <person name="Nakazaki N."/>
            <person name="Shimpo S."/>
            <person name="Takeuchi C."/>
            <person name="Yamada M."/>
            <person name="Tabata S."/>
        </authorList>
    </citation>
    <scope>NUCLEOTIDE SEQUENCE [LARGE SCALE GENOMIC DNA]</scope>
    <source>
        <strain evidence="3">ATCC 29082 / PCC 7421</strain>
    </source>
</reference>
<dbReference type="RefSeq" id="WP_011140176.1">
    <property type="nucleotide sequence ID" value="NC_005125.1"/>
</dbReference>
<dbReference type="InterPro" id="IPR012337">
    <property type="entry name" value="RNaseH-like_sf"/>
</dbReference>
<dbReference type="PANTHER" id="PTHR33627:SF1">
    <property type="entry name" value="TRANSPOSASE"/>
    <property type="match status" value="1"/>
</dbReference>
<dbReference type="SUPFAM" id="SSF53098">
    <property type="entry name" value="Ribonuclease H-like"/>
    <property type="match status" value="1"/>
</dbReference>
<evidence type="ECO:0000313" key="3">
    <source>
        <dbReference type="Proteomes" id="UP000000557"/>
    </source>
</evidence>
<dbReference type="Proteomes" id="UP000000557">
    <property type="component" value="Chromosome"/>
</dbReference>
<dbReference type="InterPro" id="IPR038721">
    <property type="entry name" value="IS701-like_DDE_dom"/>
</dbReference>
<dbReference type="InParanoid" id="Q7NP85"/>
<keyword evidence="3" id="KW-1185">Reference proteome</keyword>
<protein>
    <submittedName>
        <fullName evidence="2">Glr0172 protein</fullName>
    </submittedName>
</protein>
<dbReference type="eggNOG" id="COG5659">
    <property type="taxonomic scope" value="Bacteria"/>
</dbReference>
<dbReference type="Pfam" id="PF13546">
    <property type="entry name" value="DDE_5"/>
    <property type="match status" value="1"/>
</dbReference>
<dbReference type="NCBIfam" id="NF033540">
    <property type="entry name" value="transpos_IS701"/>
    <property type="match status" value="1"/>
</dbReference>
<dbReference type="OrthoDB" id="517776at2"/>
<accession>Q7NP85</accession>
<dbReference type="EMBL" id="BA000045">
    <property type="protein sequence ID" value="BAC88113.1"/>
    <property type="molecule type" value="Genomic_DNA"/>
</dbReference>
<gene>
    <name evidence="2" type="ordered locus">glr0172</name>
</gene>
<dbReference type="STRING" id="251221.gene:10757641"/>
<reference evidence="2 3" key="2">
    <citation type="journal article" date="2003" name="DNA Res.">
        <title>Complete genome structure of Gloeobacter violaceus PCC 7421, a cyanobacterium that lacks thylakoids (supplement).</title>
        <authorList>
            <person name="Nakamura Y."/>
            <person name="Kaneko T."/>
            <person name="Sato S."/>
            <person name="Mimuro M."/>
            <person name="Miyashita H."/>
            <person name="Tsuchiya T."/>
            <person name="Sasamoto S."/>
            <person name="Watanabe A."/>
            <person name="Kawashima K."/>
            <person name="Kishida Y."/>
            <person name="Kiyokawa C."/>
            <person name="Kohara M."/>
            <person name="Matsumoto M."/>
            <person name="Matsuno A."/>
            <person name="Nakazaki N."/>
            <person name="Shimpo S."/>
            <person name="Takeuchi C."/>
            <person name="Yamada M."/>
            <person name="Tabata S."/>
        </authorList>
    </citation>
    <scope>NUCLEOTIDE SEQUENCE [LARGE SCALE GENOMIC DNA]</scope>
    <source>
        <strain evidence="3">ATCC 29082 / PCC 7421</strain>
    </source>
</reference>
<dbReference type="PhylomeDB" id="Q7NP85"/>
<organism evidence="2 3">
    <name type="scientific">Gloeobacter violaceus (strain ATCC 29082 / PCC 7421)</name>
    <dbReference type="NCBI Taxonomy" id="251221"/>
    <lineage>
        <taxon>Bacteria</taxon>
        <taxon>Bacillati</taxon>
        <taxon>Cyanobacteriota</taxon>
        <taxon>Cyanophyceae</taxon>
        <taxon>Gloeobacterales</taxon>
        <taxon>Gloeobacteraceae</taxon>
        <taxon>Gloeobacter</taxon>
    </lineage>
</organism>
<evidence type="ECO:0000313" key="2">
    <source>
        <dbReference type="EMBL" id="BAC88113.1"/>
    </source>
</evidence>
<dbReference type="HOGENOM" id="CLU_049561_1_0_3"/>
<dbReference type="EnsemblBacteria" id="BAC88113">
    <property type="protein sequence ID" value="BAC88113"/>
    <property type="gene ID" value="BAC88113"/>
</dbReference>